<dbReference type="OrthoDB" id="5459690at2"/>
<name>A0A3E1KAH3_9GAMM</name>
<keyword evidence="2" id="KW-1185">Reference proteome</keyword>
<reference evidence="1 2" key="1">
    <citation type="submission" date="2018-08" db="EMBL/GenBank/DDBJ databases">
        <title>Wenzhouxiangella salilacus sp. nov., a novel bacterium isolated from a saline lake in Xinjiang Province, China.</title>
        <authorList>
            <person name="Han S."/>
        </authorList>
    </citation>
    <scope>NUCLEOTIDE SEQUENCE [LARGE SCALE GENOMIC DNA]</scope>
    <source>
        <strain evidence="1 2">XDB06</strain>
    </source>
</reference>
<protein>
    <submittedName>
        <fullName evidence="1">Uncharacterized protein</fullName>
    </submittedName>
</protein>
<sequence length="64" mass="7290">MAANLRETLHTLAEQLPEDASIEDVIERLRFLRAVEEGKRAADRGEFASDEEVRRVFAKYGLEA</sequence>
<dbReference type="RefSeq" id="WP_116649954.1">
    <property type="nucleotide sequence ID" value="NZ_QUZK01000021.1"/>
</dbReference>
<dbReference type="EMBL" id="QUZK01000021">
    <property type="protein sequence ID" value="RFF31348.1"/>
    <property type="molecule type" value="Genomic_DNA"/>
</dbReference>
<gene>
    <name evidence="1" type="ORF">DZC52_04605</name>
</gene>
<evidence type="ECO:0000313" key="2">
    <source>
        <dbReference type="Proteomes" id="UP000260351"/>
    </source>
</evidence>
<proteinExistence type="predicted"/>
<dbReference type="AlphaFoldDB" id="A0A3E1KAH3"/>
<organism evidence="1 2">
    <name type="scientific">Wenzhouxiangella sediminis</name>
    <dbReference type="NCBI Taxonomy" id="1792836"/>
    <lineage>
        <taxon>Bacteria</taxon>
        <taxon>Pseudomonadati</taxon>
        <taxon>Pseudomonadota</taxon>
        <taxon>Gammaproteobacteria</taxon>
        <taxon>Chromatiales</taxon>
        <taxon>Wenzhouxiangellaceae</taxon>
        <taxon>Wenzhouxiangella</taxon>
    </lineage>
</organism>
<comment type="caution">
    <text evidence="1">The sequence shown here is derived from an EMBL/GenBank/DDBJ whole genome shotgun (WGS) entry which is preliminary data.</text>
</comment>
<evidence type="ECO:0000313" key="1">
    <source>
        <dbReference type="EMBL" id="RFF31348.1"/>
    </source>
</evidence>
<dbReference type="Proteomes" id="UP000260351">
    <property type="component" value="Unassembled WGS sequence"/>
</dbReference>
<accession>A0A3E1KAH3</accession>